<evidence type="ECO:0000256" key="1">
    <source>
        <dbReference type="SAM" id="MobiDB-lite"/>
    </source>
</evidence>
<protein>
    <submittedName>
        <fullName evidence="2">Uncharacterized protein</fullName>
    </submittedName>
</protein>
<dbReference type="Proteomes" id="UP000299102">
    <property type="component" value="Unassembled WGS sequence"/>
</dbReference>
<organism evidence="2 3">
    <name type="scientific">Eumeta variegata</name>
    <name type="common">Bagworm moth</name>
    <name type="synonym">Eumeta japonica</name>
    <dbReference type="NCBI Taxonomy" id="151549"/>
    <lineage>
        <taxon>Eukaryota</taxon>
        <taxon>Metazoa</taxon>
        <taxon>Ecdysozoa</taxon>
        <taxon>Arthropoda</taxon>
        <taxon>Hexapoda</taxon>
        <taxon>Insecta</taxon>
        <taxon>Pterygota</taxon>
        <taxon>Neoptera</taxon>
        <taxon>Endopterygota</taxon>
        <taxon>Lepidoptera</taxon>
        <taxon>Glossata</taxon>
        <taxon>Ditrysia</taxon>
        <taxon>Tineoidea</taxon>
        <taxon>Psychidae</taxon>
        <taxon>Oiketicinae</taxon>
        <taxon>Eumeta</taxon>
    </lineage>
</organism>
<accession>A0A4C1UMB6</accession>
<dbReference type="AlphaFoldDB" id="A0A4C1UMB6"/>
<sequence>MANEAELTSFPRLMPKLRCQPRPGYKKKLKTHTTSFFGAAPIALRYSRVSNISRGFDEKRQVTAAARRGTGERDDPSSATPGAGGKKKTLKRKPENDSFAILMPANLAKFKLVMAS</sequence>
<reference evidence="2 3" key="1">
    <citation type="journal article" date="2019" name="Commun. Biol.">
        <title>The bagworm genome reveals a unique fibroin gene that provides high tensile strength.</title>
        <authorList>
            <person name="Kono N."/>
            <person name="Nakamura H."/>
            <person name="Ohtoshi R."/>
            <person name="Tomita M."/>
            <person name="Numata K."/>
            <person name="Arakawa K."/>
        </authorList>
    </citation>
    <scope>NUCLEOTIDE SEQUENCE [LARGE SCALE GENOMIC DNA]</scope>
</reference>
<name>A0A4C1UMB6_EUMVA</name>
<proteinExistence type="predicted"/>
<comment type="caution">
    <text evidence="2">The sequence shown here is derived from an EMBL/GenBank/DDBJ whole genome shotgun (WGS) entry which is preliminary data.</text>
</comment>
<feature type="region of interest" description="Disordered" evidence="1">
    <location>
        <begin position="57"/>
        <end position="96"/>
    </location>
</feature>
<dbReference type="EMBL" id="BGZK01000189">
    <property type="protein sequence ID" value="GBP27122.1"/>
    <property type="molecule type" value="Genomic_DNA"/>
</dbReference>
<gene>
    <name evidence="2" type="ORF">EVAR_16793_1</name>
</gene>
<keyword evidence="3" id="KW-1185">Reference proteome</keyword>
<evidence type="ECO:0000313" key="2">
    <source>
        <dbReference type="EMBL" id="GBP27122.1"/>
    </source>
</evidence>
<feature type="region of interest" description="Disordered" evidence="1">
    <location>
        <begin position="1"/>
        <end position="25"/>
    </location>
</feature>
<evidence type="ECO:0000313" key="3">
    <source>
        <dbReference type="Proteomes" id="UP000299102"/>
    </source>
</evidence>